<keyword evidence="4" id="KW-1185">Reference proteome</keyword>
<sequence length="355" mass="40398">MDILKPDLMWIEGRCYRLNIEDSSFRGEEDEQFADDGFAEGNSDCPVEELGESFEIETTEDGRYRASLLIPRYYFARVVGSKGAVRRRLENETKTQIHVPRQGQDGCIVIIGSTKSMVSAAGRRINLIVMSARQKQQFTHFLSIPMVGDSIKKRFMIFKEEVLDICKNSHGIDASIFQVPEKLHLTLGTLVIMDTNDREKAARTLAECKESIITPLLKNRALVVCMAGVEYMNDDPAEVDVLYGKVHVKDGSRMLQEVADGVIDHFCSKGLMEKRYERVKLHVTLMNTLFRSDDAESEMSRRKQKHRETFDATNILKNFEDYDFGEQTIDSIHLSLRFSTSASGFYQVTADVSFT</sequence>
<dbReference type="EMBL" id="NEVH01020961">
    <property type="protein sequence ID" value="PNF20326.1"/>
    <property type="molecule type" value="Genomic_DNA"/>
</dbReference>
<dbReference type="SMART" id="SM00322">
    <property type="entry name" value="KH"/>
    <property type="match status" value="1"/>
</dbReference>
<dbReference type="FunCoup" id="A0A2J7PVG5">
    <property type="interactions" value="1443"/>
</dbReference>
<dbReference type="AlphaFoldDB" id="A0A2J7PVG5"/>
<keyword evidence="1" id="KW-0694">RNA-binding</keyword>
<gene>
    <name evidence="3" type="ORF">B7P43_G13204</name>
</gene>
<dbReference type="InParanoid" id="A0A2J7PVG5"/>
<feature type="domain" description="K Homology" evidence="2">
    <location>
        <begin position="62"/>
        <end position="130"/>
    </location>
</feature>
<dbReference type="InterPro" id="IPR009210">
    <property type="entry name" value="ASCC1"/>
</dbReference>
<dbReference type="STRING" id="105785.A0A2J7PVG5"/>
<dbReference type="InterPro" id="IPR004087">
    <property type="entry name" value="KH_dom"/>
</dbReference>
<dbReference type="CDD" id="cd22419">
    <property type="entry name" value="KH-I_ASCC1"/>
    <property type="match status" value="1"/>
</dbReference>
<dbReference type="PIRSF" id="PIRSF027019">
    <property type="entry name" value="Euk_LigT"/>
    <property type="match status" value="1"/>
</dbReference>
<evidence type="ECO:0000259" key="2">
    <source>
        <dbReference type="SMART" id="SM00322"/>
    </source>
</evidence>
<dbReference type="GO" id="GO:0006307">
    <property type="term" value="P:DNA alkylation repair"/>
    <property type="evidence" value="ECO:0007669"/>
    <property type="project" value="InterPro"/>
</dbReference>
<evidence type="ECO:0000313" key="4">
    <source>
        <dbReference type="Proteomes" id="UP000235965"/>
    </source>
</evidence>
<dbReference type="Gene3D" id="3.30.1370.10">
    <property type="entry name" value="K Homology domain, type 1"/>
    <property type="match status" value="1"/>
</dbReference>
<dbReference type="Gene3D" id="3.90.1140.10">
    <property type="entry name" value="Cyclic phosphodiesterase"/>
    <property type="match status" value="1"/>
</dbReference>
<name>A0A2J7PVG5_9NEOP</name>
<dbReference type="GO" id="GO:0006355">
    <property type="term" value="P:regulation of DNA-templated transcription"/>
    <property type="evidence" value="ECO:0007669"/>
    <property type="project" value="TreeGrafter"/>
</dbReference>
<dbReference type="PANTHER" id="PTHR13360:SF1">
    <property type="entry name" value="ACTIVATING SIGNAL COINTEGRATOR 1 COMPLEX SUBUNIT 1"/>
    <property type="match status" value="1"/>
</dbReference>
<comment type="caution">
    <text evidence="3">The sequence shown here is derived from an EMBL/GenBank/DDBJ whole genome shotgun (WGS) entry which is preliminary data.</text>
</comment>
<dbReference type="InterPro" id="IPR004088">
    <property type="entry name" value="KH_dom_type_1"/>
</dbReference>
<evidence type="ECO:0000256" key="1">
    <source>
        <dbReference type="PROSITE-ProRule" id="PRU00117"/>
    </source>
</evidence>
<evidence type="ECO:0000313" key="3">
    <source>
        <dbReference type="EMBL" id="PNF20326.1"/>
    </source>
</evidence>
<dbReference type="Pfam" id="PF10469">
    <property type="entry name" value="AKAP7_NLS"/>
    <property type="match status" value="1"/>
</dbReference>
<dbReference type="SUPFAM" id="SSF54791">
    <property type="entry name" value="Eukaryotic type KH-domain (KH-domain type I)"/>
    <property type="match status" value="1"/>
</dbReference>
<dbReference type="InterPro" id="IPR036612">
    <property type="entry name" value="KH_dom_type_1_sf"/>
</dbReference>
<accession>A0A2J7PVG5</accession>
<dbReference type="Proteomes" id="UP000235965">
    <property type="component" value="Unassembled WGS sequence"/>
</dbReference>
<reference evidence="3 4" key="1">
    <citation type="submission" date="2017-12" db="EMBL/GenBank/DDBJ databases">
        <title>Hemimetabolous genomes reveal molecular basis of termite eusociality.</title>
        <authorList>
            <person name="Harrison M.C."/>
            <person name="Jongepier E."/>
            <person name="Robertson H.M."/>
            <person name="Arning N."/>
            <person name="Bitard-Feildel T."/>
            <person name="Chao H."/>
            <person name="Childers C.P."/>
            <person name="Dinh H."/>
            <person name="Doddapaneni H."/>
            <person name="Dugan S."/>
            <person name="Gowin J."/>
            <person name="Greiner C."/>
            <person name="Han Y."/>
            <person name="Hu H."/>
            <person name="Hughes D.S.T."/>
            <person name="Huylmans A.-K."/>
            <person name="Kemena C."/>
            <person name="Kremer L.P.M."/>
            <person name="Lee S.L."/>
            <person name="Lopez-Ezquerra A."/>
            <person name="Mallet L."/>
            <person name="Monroy-Kuhn J.M."/>
            <person name="Moser A."/>
            <person name="Murali S.C."/>
            <person name="Muzny D.M."/>
            <person name="Otani S."/>
            <person name="Piulachs M.-D."/>
            <person name="Poelchau M."/>
            <person name="Qu J."/>
            <person name="Schaub F."/>
            <person name="Wada-Katsumata A."/>
            <person name="Worley K.C."/>
            <person name="Xie Q."/>
            <person name="Ylla G."/>
            <person name="Poulsen M."/>
            <person name="Gibbs R.A."/>
            <person name="Schal C."/>
            <person name="Richards S."/>
            <person name="Belles X."/>
            <person name="Korb J."/>
            <person name="Bornberg-Bauer E."/>
        </authorList>
    </citation>
    <scope>NUCLEOTIDE SEQUENCE [LARGE SCALE GENOMIC DNA]</scope>
    <source>
        <tissue evidence="3">Whole body</tissue>
    </source>
</reference>
<dbReference type="PROSITE" id="PS50084">
    <property type="entry name" value="KH_TYPE_1"/>
    <property type="match status" value="1"/>
</dbReference>
<dbReference type="GO" id="GO:0003723">
    <property type="term" value="F:RNA binding"/>
    <property type="evidence" value="ECO:0007669"/>
    <property type="project" value="UniProtKB-UniRule"/>
</dbReference>
<dbReference type="OrthoDB" id="277832at2759"/>
<organism evidence="3 4">
    <name type="scientific">Cryptotermes secundus</name>
    <dbReference type="NCBI Taxonomy" id="105785"/>
    <lineage>
        <taxon>Eukaryota</taxon>
        <taxon>Metazoa</taxon>
        <taxon>Ecdysozoa</taxon>
        <taxon>Arthropoda</taxon>
        <taxon>Hexapoda</taxon>
        <taxon>Insecta</taxon>
        <taxon>Pterygota</taxon>
        <taxon>Neoptera</taxon>
        <taxon>Polyneoptera</taxon>
        <taxon>Dictyoptera</taxon>
        <taxon>Blattodea</taxon>
        <taxon>Blattoidea</taxon>
        <taxon>Termitoidae</taxon>
        <taxon>Kalotermitidae</taxon>
        <taxon>Cryptotermitinae</taxon>
        <taxon>Cryptotermes</taxon>
    </lineage>
</organism>
<dbReference type="PANTHER" id="PTHR13360">
    <property type="entry name" value="ACTIVATING SIGNAL COINTEGRATOR 1 COMPLEX SUBUNIT 1"/>
    <property type="match status" value="1"/>
</dbReference>
<dbReference type="InterPro" id="IPR019510">
    <property type="entry name" value="AKAP7-like_phosphoesterase"/>
</dbReference>
<proteinExistence type="predicted"/>
<dbReference type="InterPro" id="IPR047538">
    <property type="entry name" value="KH-I_ASCC1"/>
</dbReference>
<dbReference type="Pfam" id="PF00013">
    <property type="entry name" value="KH_1"/>
    <property type="match status" value="1"/>
</dbReference>
<dbReference type="EMBL" id="NEVH01020961">
    <property type="protein sequence ID" value="PNF20327.1"/>
    <property type="molecule type" value="Genomic_DNA"/>
</dbReference>
<dbReference type="GO" id="GO:0005634">
    <property type="term" value="C:nucleus"/>
    <property type="evidence" value="ECO:0007669"/>
    <property type="project" value="TreeGrafter"/>
</dbReference>
<protein>
    <submittedName>
        <fullName evidence="3">Activating signal cointegrator 1 complex subunit 1</fullName>
    </submittedName>
</protein>